<dbReference type="Gene3D" id="3.20.20.70">
    <property type="entry name" value="Aldolase class I"/>
    <property type="match status" value="1"/>
</dbReference>
<keyword evidence="8 14" id="KW-0479">Metal-binding</keyword>
<dbReference type="EC" id="1.3.98.3" evidence="14"/>
<comment type="subcellular location">
    <subcellularLocation>
        <location evidence="1 14">Cytoplasm</location>
    </subcellularLocation>
</comment>
<dbReference type="InterPro" id="IPR058240">
    <property type="entry name" value="rSAM_sf"/>
</dbReference>
<keyword evidence="6 14" id="KW-0963">Cytoplasm</keyword>
<feature type="binding site" evidence="15">
    <location>
        <position position="189"/>
    </location>
    <ligand>
        <name>S-adenosyl-L-methionine</name>
        <dbReference type="ChEBI" id="CHEBI:59789"/>
        <label>2</label>
    </ligand>
</feature>
<dbReference type="RefSeq" id="WP_079685119.1">
    <property type="nucleotide sequence ID" value="NZ_FUZU01000001.1"/>
</dbReference>
<dbReference type="InterPro" id="IPR034505">
    <property type="entry name" value="Coproporphyrinogen-III_oxidase"/>
</dbReference>
<dbReference type="PANTHER" id="PTHR13932:SF6">
    <property type="entry name" value="OXYGEN-INDEPENDENT COPROPORPHYRINOGEN III OXIDASE"/>
    <property type="match status" value="1"/>
</dbReference>
<feature type="binding site" evidence="16">
    <location>
        <position position="66"/>
    </location>
    <ligand>
        <name>[4Fe-4S] cluster</name>
        <dbReference type="ChEBI" id="CHEBI:49883"/>
        <note>4Fe-4S-S-AdoMet</note>
    </ligand>
</feature>
<evidence type="ECO:0000256" key="15">
    <source>
        <dbReference type="PIRSR" id="PIRSR000167-1"/>
    </source>
</evidence>
<dbReference type="GO" id="GO:0051989">
    <property type="term" value="F:coproporphyrinogen dehydrogenase activity"/>
    <property type="evidence" value="ECO:0007669"/>
    <property type="project" value="UniProtKB-EC"/>
</dbReference>
<keyword evidence="12 14" id="KW-0627">Porphyrin biosynthesis</keyword>
<dbReference type="EMBL" id="FUZU01000001">
    <property type="protein sequence ID" value="SKC43741.1"/>
    <property type="molecule type" value="Genomic_DNA"/>
</dbReference>
<feature type="binding site" evidence="16">
    <location>
        <position position="73"/>
    </location>
    <ligand>
        <name>[4Fe-4S] cluster</name>
        <dbReference type="ChEBI" id="CHEBI:49883"/>
        <note>4Fe-4S-S-AdoMet</note>
    </ligand>
</feature>
<evidence type="ECO:0000256" key="10">
    <source>
        <dbReference type="ARBA" id="ARBA00023004"/>
    </source>
</evidence>
<accession>A0A1T5IX92</accession>
<dbReference type="Pfam" id="PF04055">
    <property type="entry name" value="Radical_SAM"/>
    <property type="match status" value="1"/>
</dbReference>
<dbReference type="AlphaFoldDB" id="A0A1T5IX92"/>
<evidence type="ECO:0000256" key="3">
    <source>
        <dbReference type="ARBA" id="ARBA00005493"/>
    </source>
</evidence>
<evidence type="ECO:0000259" key="17">
    <source>
        <dbReference type="PROSITE" id="PS51918"/>
    </source>
</evidence>
<dbReference type="GO" id="GO:0005737">
    <property type="term" value="C:cytoplasm"/>
    <property type="evidence" value="ECO:0007669"/>
    <property type="project" value="UniProtKB-SubCell"/>
</dbReference>
<dbReference type="Gene3D" id="1.10.10.920">
    <property type="match status" value="1"/>
</dbReference>
<evidence type="ECO:0000256" key="13">
    <source>
        <dbReference type="ARBA" id="ARBA00048321"/>
    </source>
</evidence>
<dbReference type="Proteomes" id="UP000190961">
    <property type="component" value="Unassembled WGS sequence"/>
</dbReference>
<keyword evidence="9 14" id="KW-0560">Oxidoreductase</keyword>
<evidence type="ECO:0000256" key="11">
    <source>
        <dbReference type="ARBA" id="ARBA00023014"/>
    </source>
</evidence>
<evidence type="ECO:0000256" key="2">
    <source>
        <dbReference type="ARBA" id="ARBA00004785"/>
    </source>
</evidence>
<evidence type="ECO:0000256" key="7">
    <source>
        <dbReference type="ARBA" id="ARBA00022691"/>
    </source>
</evidence>
<feature type="binding site" evidence="15">
    <location>
        <position position="248"/>
    </location>
    <ligand>
        <name>S-adenosyl-L-methionine</name>
        <dbReference type="ChEBI" id="CHEBI:59789"/>
        <label>2</label>
    </ligand>
</feature>
<feature type="binding site" evidence="15">
    <location>
        <position position="60"/>
    </location>
    <ligand>
        <name>S-adenosyl-L-methionine</name>
        <dbReference type="ChEBI" id="CHEBI:59789"/>
        <label>1</label>
    </ligand>
</feature>
<feature type="binding site" evidence="16">
    <location>
        <position position="70"/>
    </location>
    <ligand>
        <name>[4Fe-4S] cluster</name>
        <dbReference type="ChEBI" id="CHEBI:49883"/>
        <note>4Fe-4S-S-AdoMet</note>
    </ligand>
</feature>
<evidence type="ECO:0000256" key="16">
    <source>
        <dbReference type="PIRSR" id="PIRSR000167-2"/>
    </source>
</evidence>
<protein>
    <recommendedName>
        <fullName evidence="14">Coproporphyrinogen-III oxidase</fullName>
        <ecNumber evidence="14">1.3.98.3</ecNumber>
    </recommendedName>
</protein>
<evidence type="ECO:0000256" key="1">
    <source>
        <dbReference type="ARBA" id="ARBA00004496"/>
    </source>
</evidence>
<dbReference type="PANTHER" id="PTHR13932">
    <property type="entry name" value="COPROPORPHYRINIGEN III OXIDASE"/>
    <property type="match status" value="1"/>
</dbReference>
<dbReference type="GO" id="GO:0006782">
    <property type="term" value="P:protoporphyrinogen IX biosynthetic process"/>
    <property type="evidence" value="ECO:0007669"/>
    <property type="project" value="UniProtKB-UniPathway"/>
</dbReference>
<feature type="binding site" evidence="15">
    <location>
        <position position="214"/>
    </location>
    <ligand>
        <name>S-adenosyl-L-methionine</name>
        <dbReference type="ChEBI" id="CHEBI:59789"/>
        <label>2</label>
    </ligand>
</feature>
<keyword evidence="5 14" id="KW-0004">4Fe-4S</keyword>
<dbReference type="UniPathway" id="UPA00251">
    <property type="reaction ID" value="UER00323"/>
</dbReference>
<organism evidence="18 19">
    <name type="scientific">Ohtaekwangia koreensis</name>
    <dbReference type="NCBI Taxonomy" id="688867"/>
    <lineage>
        <taxon>Bacteria</taxon>
        <taxon>Pseudomonadati</taxon>
        <taxon>Bacteroidota</taxon>
        <taxon>Cytophagia</taxon>
        <taxon>Cytophagales</taxon>
        <taxon>Fulvivirgaceae</taxon>
        <taxon>Ohtaekwangia</taxon>
    </lineage>
</organism>
<dbReference type="SUPFAM" id="SSF102114">
    <property type="entry name" value="Radical SAM enzymes"/>
    <property type="match status" value="1"/>
</dbReference>
<dbReference type="SMART" id="SM00729">
    <property type="entry name" value="Elp3"/>
    <property type="match status" value="1"/>
</dbReference>
<dbReference type="GO" id="GO:0051539">
    <property type="term" value="F:4 iron, 4 sulfur cluster binding"/>
    <property type="evidence" value="ECO:0007669"/>
    <property type="project" value="UniProtKB-KW"/>
</dbReference>
<sequence length="457" mass="52445">MTSQPSQAALLRKYDVPTPRYTSYPTVPYWNIDSFTNEKWIRAVRKTFEETNDTNGISIYIHLPFCESLCTYCACSTRITKNHNIEVPYIQALLKEWSFYRNIFGKRPLVRELHLGGGTPTFFSPQNLRWLITYILEEVELHHDFELSFEGHPNNTTREHLQTLFDLGATRVSFGVQDLDEKVQQTIHRIQPFENLQQVTMQAREIGYESVSFDLIYGLPFQTPFTVSDTIEKVLTLKPDRVSFYSYAHVPWLKPGQRGYETADLPSSSLKRHLYEIGRHLLRKANYADIGMDHFALRHDALFKAHVAGKLHRNFMGYTVTNTDLLIGLGASAISDAKYAYAQNEKKAEEYLGAIHHSGSAILKGHIHSDEDLLLKQCILQISCQGELSPELLMQVINARMLDALMEMEKEGILYLYEAGGLKVTTAGEPFIRNICRVFDSYMHETQSDREIFSKAI</sequence>
<dbReference type="InterPro" id="IPR006638">
    <property type="entry name" value="Elp3/MiaA/NifB-like_rSAM"/>
</dbReference>
<name>A0A1T5IX92_9BACT</name>
<dbReference type="SFLD" id="SFLDG01065">
    <property type="entry name" value="anaerobic_coproporphyrinogen-I"/>
    <property type="match status" value="1"/>
</dbReference>
<dbReference type="InterPro" id="IPR013785">
    <property type="entry name" value="Aldolase_TIM"/>
</dbReference>
<comment type="subunit">
    <text evidence="4">Monomer.</text>
</comment>
<dbReference type="GO" id="GO:0004109">
    <property type="term" value="F:coproporphyrinogen oxidase activity"/>
    <property type="evidence" value="ECO:0007669"/>
    <property type="project" value="InterPro"/>
</dbReference>
<dbReference type="OrthoDB" id="9808022at2"/>
<evidence type="ECO:0000256" key="5">
    <source>
        <dbReference type="ARBA" id="ARBA00022485"/>
    </source>
</evidence>
<dbReference type="STRING" id="688867.SAMN05660236_0499"/>
<keyword evidence="19" id="KW-1185">Reference proteome</keyword>
<evidence type="ECO:0000313" key="19">
    <source>
        <dbReference type="Proteomes" id="UP000190961"/>
    </source>
</evidence>
<evidence type="ECO:0000256" key="6">
    <source>
        <dbReference type="ARBA" id="ARBA00022490"/>
    </source>
</evidence>
<gene>
    <name evidence="18" type="ORF">SAMN05660236_0499</name>
</gene>
<dbReference type="PROSITE" id="PS51918">
    <property type="entry name" value="RADICAL_SAM"/>
    <property type="match status" value="1"/>
</dbReference>
<dbReference type="CDD" id="cd01335">
    <property type="entry name" value="Radical_SAM"/>
    <property type="match status" value="1"/>
</dbReference>
<reference evidence="18 19" key="1">
    <citation type="submission" date="2017-02" db="EMBL/GenBank/DDBJ databases">
        <authorList>
            <person name="Peterson S.W."/>
        </authorList>
    </citation>
    <scope>NUCLEOTIDE SEQUENCE [LARGE SCALE GENOMIC DNA]</scope>
    <source>
        <strain evidence="18 19">DSM 25262</strain>
    </source>
</reference>
<feature type="binding site" evidence="15">
    <location>
        <position position="334"/>
    </location>
    <ligand>
        <name>S-adenosyl-L-methionine</name>
        <dbReference type="ChEBI" id="CHEBI:59789"/>
        <label>1</label>
    </ligand>
</feature>
<feature type="binding site" evidence="15">
    <location>
        <position position="177"/>
    </location>
    <ligand>
        <name>S-adenosyl-L-methionine</name>
        <dbReference type="ChEBI" id="CHEBI:59789"/>
        <label>2</label>
    </ligand>
</feature>
<feature type="binding site" evidence="15">
    <location>
        <begin position="72"/>
        <end position="74"/>
    </location>
    <ligand>
        <name>S-adenosyl-L-methionine</name>
        <dbReference type="ChEBI" id="CHEBI:59789"/>
        <label>2</label>
    </ligand>
</feature>
<comment type="similarity">
    <text evidence="3 14">Belongs to the anaerobic coproporphyrinogen-III oxidase family.</text>
</comment>
<evidence type="ECO:0000256" key="4">
    <source>
        <dbReference type="ARBA" id="ARBA00011245"/>
    </source>
</evidence>
<evidence type="ECO:0000313" key="18">
    <source>
        <dbReference type="EMBL" id="SKC43741.1"/>
    </source>
</evidence>
<keyword evidence="10 14" id="KW-0408">Iron</keyword>
<feature type="binding site" evidence="15">
    <location>
        <position position="150"/>
    </location>
    <ligand>
        <name>S-adenosyl-L-methionine</name>
        <dbReference type="ChEBI" id="CHEBI:59789"/>
        <label>1</label>
    </ligand>
</feature>
<evidence type="ECO:0000256" key="8">
    <source>
        <dbReference type="ARBA" id="ARBA00022723"/>
    </source>
</evidence>
<feature type="domain" description="Radical SAM core" evidence="17">
    <location>
        <begin position="51"/>
        <end position="284"/>
    </location>
</feature>
<dbReference type="InterPro" id="IPR004558">
    <property type="entry name" value="Coprogen_oxidase_HemN"/>
</dbReference>
<dbReference type="PIRSF" id="PIRSF000167">
    <property type="entry name" value="HemN"/>
    <property type="match status" value="1"/>
</dbReference>
<keyword evidence="11 14" id="KW-0411">Iron-sulfur</keyword>
<feature type="binding site" evidence="15">
    <location>
        <begin position="118"/>
        <end position="119"/>
    </location>
    <ligand>
        <name>S-adenosyl-L-methionine</name>
        <dbReference type="ChEBI" id="CHEBI:59789"/>
        <label>2</label>
    </ligand>
</feature>
<proteinExistence type="inferred from homology"/>
<dbReference type="SFLD" id="SFLDS00029">
    <property type="entry name" value="Radical_SAM"/>
    <property type="match status" value="1"/>
</dbReference>
<dbReference type="NCBIfam" id="TIGR00538">
    <property type="entry name" value="hemN"/>
    <property type="match status" value="1"/>
</dbReference>
<feature type="binding site" evidence="15">
    <location>
        <position position="117"/>
    </location>
    <ligand>
        <name>S-adenosyl-L-methionine</name>
        <dbReference type="ChEBI" id="CHEBI:59789"/>
        <label>1</label>
    </ligand>
</feature>
<evidence type="ECO:0000256" key="9">
    <source>
        <dbReference type="ARBA" id="ARBA00023002"/>
    </source>
</evidence>
<dbReference type="GO" id="GO:0046872">
    <property type="term" value="F:metal ion binding"/>
    <property type="evidence" value="ECO:0007669"/>
    <property type="project" value="UniProtKB-KW"/>
</dbReference>
<comment type="catalytic activity">
    <reaction evidence="13 14">
        <text>coproporphyrinogen III + 2 S-adenosyl-L-methionine = protoporphyrinogen IX + 2 5'-deoxyadenosine + 2 L-methionine + 2 CO2</text>
        <dbReference type="Rhea" id="RHEA:15425"/>
        <dbReference type="ChEBI" id="CHEBI:16526"/>
        <dbReference type="ChEBI" id="CHEBI:17319"/>
        <dbReference type="ChEBI" id="CHEBI:57307"/>
        <dbReference type="ChEBI" id="CHEBI:57309"/>
        <dbReference type="ChEBI" id="CHEBI:57844"/>
        <dbReference type="ChEBI" id="CHEBI:59789"/>
        <dbReference type="EC" id="1.3.98.3"/>
    </reaction>
</comment>
<comment type="cofactor">
    <cofactor evidence="14 16">
        <name>[4Fe-4S] cluster</name>
        <dbReference type="ChEBI" id="CHEBI:49883"/>
    </cofactor>
    <text evidence="14 16">Binds 1 [4Fe-4S] cluster. The cluster is coordinated with 3 cysteines and an exchangeable S-adenosyl-L-methionine.</text>
</comment>
<evidence type="ECO:0000256" key="14">
    <source>
        <dbReference type="PIRNR" id="PIRNR000167"/>
    </source>
</evidence>
<comment type="pathway">
    <text evidence="2 14">Porphyrin-containing compound metabolism; protoporphyrin-IX biosynthesis; protoporphyrinogen-IX from coproporphyrinogen-III (AdoMet route): step 1/1.</text>
</comment>
<keyword evidence="7 14" id="KW-0949">S-adenosyl-L-methionine</keyword>
<dbReference type="InterPro" id="IPR007197">
    <property type="entry name" value="rSAM"/>
</dbReference>
<evidence type="ECO:0000256" key="12">
    <source>
        <dbReference type="ARBA" id="ARBA00023244"/>
    </source>
</evidence>